<feature type="domain" description="HAMP" evidence="12">
    <location>
        <begin position="302"/>
        <end position="354"/>
    </location>
</feature>
<evidence type="ECO:0000256" key="4">
    <source>
        <dbReference type="ARBA" id="ARBA00022692"/>
    </source>
</evidence>
<dbReference type="SUPFAM" id="SSF58104">
    <property type="entry name" value="Methyl-accepting chemotaxis protein (MCP) signaling domain"/>
    <property type="match status" value="1"/>
</dbReference>
<keyword evidence="5 10" id="KW-1133">Transmembrane helix</keyword>
<dbReference type="Gene3D" id="1.10.287.950">
    <property type="entry name" value="Methyl-accepting chemotaxis protein"/>
    <property type="match status" value="1"/>
</dbReference>
<dbReference type="Proteomes" id="UP000242329">
    <property type="component" value="Unassembled WGS sequence"/>
</dbReference>
<dbReference type="AlphaFoldDB" id="A0A1M5KKH2"/>
<organism evidence="13 14">
    <name type="scientific">Thermosyntropha lipolytica DSM 11003</name>
    <dbReference type="NCBI Taxonomy" id="1123382"/>
    <lineage>
        <taxon>Bacteria</taxon>
        <taxon>Bacillati</taxon>
        <taxon>Bacillota</taxon>
        <taxon>Clostridia</taxon>
        <taxon>Eubacteriales</taxon>
        <taxon>Syntrophomonadaceae</taxon>
        <taxon>Thermosyntropha</taxon>
    </lineage>
</organism>
<evidence type="ECO:0000259" key="11">
    <source>
        <dbReference type="PROSITE" id="PS50111"/>
    </source>
</evidence>
<feature type="transmembrane region" description="Helical" evidence="10">
    <location>
        <begin position="283"/>
        <end position="305"/>
    </location>
</feature>
<sequence length="659" mass="71073">MKLKFTQSIRFKILIAVVLACIIAAAVQGAVSVWSGRKLLRSEITAHLKDVAIGYSNQVNAVLEGRLNELKILALAQDGEYVHMSEGELISYLQKAKSDAYDNLYFIWPDGKAVTDAGSYVDLSDREYVQKGLKGEANIASPVISRATGNMVAPMVVPVYSPDGRLVGLLGASLKMDSLIELVAGIKVGQTGYAYMINGAGDCVAHPNRDYILKLNQFQLGEEMANIGKDMVALNAGIAEYTFKGERKYLAYAPVKVAGWSLGVNIPVSELSAPLNAMMRQNMMAVLGVLVLLGIFIWYISGAFARPVWEMVKVTSRIAGKDLTGDIKVTSDSEYGILQSSFAELSQNLRDIIKDMRTAADELSQTSSQLVGIAVDTQSASEQVASSSEQVARAASAQAEDASRMSELARQVSKAMQNVGETTEDIARQSANFKGIVDKVTGIMRNQQEKMEKTVATAHNVAGFIEELSRKTGEIGEIVTVITGISEQTNLLALNAAIEAARAGDAGRGFAVVAEEVRKLAEETSVATLNIAAIIKEVQKEVERTVKQVKEVAELVNEQGVSLQESAAAFQDIETGAEHIDKSIHDITAAFEEVIASVDEITRSIENISAVTEESAAAAQEVTAITQGQLSAMQRIKDISQELDGLSKKLRDIIIQFKL</sequence>
<comment type="similarity">
    <text evidence="8">Belongs to the methyl-accepting chemotaxis (MCP) protein family.</text>
</comment>
<name>A0A1M5KKH2_9FIRM</name>
<dbReference type="PANTHER" id="PTHR32089">
    <property type="entry name" value="METHYL-ACCEPTING CHEMOTAXIS PROTEIN MCPB"/>
    <property type="match status" value="1"/>
</dbReference>
<dbReference type="RefSeq" id="WP_073089399.1">
    <property type="nucleotide sequence ID" value="NZ_FQWY01000005.1"/>
</dbReference>
<evidence type="ECO:0000313" key="13">
    <source>
        <dbReference type="EMBL" id="SHG52683.1"/>
    </source>
</evidence>
<dbReference type="Gene3D" id="3.30.450.20">
    <property type="entry name" value="PAS domain"/>
    <property type="match status" value="1"/>
</dbReference>
<dbReference type="SMART" id="SM00304">
    <property type="entry name" value="HAMP"/>
    <property type="match status" value="1"/>
</dbReference>
<keyword evidence="3" id="KW-0145">Chemotaxis</keyword>
<keyword evidence="4 10" id="KW-0812">Transmembrane</keyword>
<dbReference type="GO" id="GO:0007165">
    <property type="term" value="P:signal transduction"/>
    <property type="evidence" value="ECO:0007669"/>
    <property type="project" value="UniProtKB-KW"/>
</dbReference>
<comment type="subcellular location">
    <subcellularLocation>
        <location evidence="1">Cell membrane</location>
        <topology evidence="1">Multi-pass membrane protein</topology>
    </subcellularLocation>
</comment>
<dbReference type="GO" id="GO:0005886">
    <property type="term" value="C:plasma membrane"/>
    <property type="evidence" value="ECO:0007669"/>
    <property type="project" value="UniProtKB-SubCell"/>
</dbReference>
<dbReference type="InterPro" id="IPR003660">
    <property type="entry name" value="HAMP_dom"/>
</dbReference>
<dbReference type="Pfam" id="PF02743">
    <property type="entry name" value="dCache_1"/>
    <property type="match status" value="1"/>
</dbReference>
<dbReference type="PROSITE" id="PS50111">
    <property type="entry name" value="CHEMOTAXIS_TRANSDUC_2"/>
    <property type="match status" value="1"/>
</dbReference>
<dbReference type="Pfam" id="PF00015">
    <property type="entry name" value="MCPsignal"/>
    <property type="match status" value="1"/>
</dbReference>
<dbReference type="EMBL" id="FQWY01000005">
    <property type="protein sequence ID" value="SHG52683.1"/>
    <property type="molecule type" value="Genomic_DNA"/>
</dbReference>
<evidence type="ECO:0000256" key="6">
    <source>
        <dbReference type="ARBA" id="ARBA00023136"/>
    </source>
</evidence>
<accession>A0A1M5KKH2</accession>
<dbReference type="CDD" id="cd06225">
    <property type="entry name" value="HAMP"/>
    <property type="match status" value="1"/>
</dbReference>
<reference evidence="14" key="1">
    <citation type="submission" date="2016-11" db="EMBL/GenBank/DDBJ databases">
        <authorList>
            <person name="Varghese N."/>
            <person name="Submissions S."/>
        </authorList>
    </citation>
    <scope>NUCLEOTIDE SEQUENCE [LARGE SCALE GENOMIC DNA]</scope>
    <source>
        <strain evidence="14">DSM 11003</strain>
    </source>
</reference>
<dbReference type="PANTHER" id="PTHR32089:SF112">
    <property type="entry name" value="LYSOZYME-LIKE PROTEIN-RELATED"/>
    <property type="match status" value="1"/>
</dbReference>
<dbReference type="OrthoDB" id="597657at2"/>
<keyword evidence="14" id="KW-1185">Reference proteome</keyword>
<evidence type="ECO:0000256" key="3">
    <source>
        <dbReference type="ARBA" id="ARBA00022500"/>
    </source>
</evidence>
<evidence type="ECO:0000256" key="2">
    <source>
        <dbReference type="ARBA" id="ARBA00022475"/>
    </source>
</evidence>
<evidence type="ECO:0000256" key="8">
    <source>
        <dbReference type="ARBA" id="ARBA00029447"/>
    </source>
</evidence>
<evidence type="ECO:0000259" key="12">
    <source>
        <dbReference type="PROSITE" id="PS50885"/>
    </source>
</evidence>
<dbReference type="CDD" id="cd12914">
    <property type="entry name" value="PDC1_DGC_like"/>
    <property type="match status" value="1"/>
</dbReference>
<dbReference type="InterPro" id="IPR004089">
    <property type="entry name" value="MCPsignal_dom"/>
</dbReference>
<dbReference type="CDD" id="cd12912">
    <property type="entry name" value="PDC2_MCP_like"/>
    <property type="match status" value="1"/>
</dbReference>
<proteinExistence type="inferred from homology"/>
<dbReference type="STRING" id="1123382.SAMN02745221_00398"/>
<evidence type="ECO:0000256" key="5">
    <source>
        <dbReference type="ARBA" id="ARBA00022989"/>
    </source>
</evidence>
<keyword evidence="7 9" id="KW-0807">Transducer</keyword>
<protein>
    <submittedName>
        <fullName evidence="13">Methyl-accepting chemotaxis sensory transducer with Cache sensor</fullName>
    </submittedName>
</protein>
<feature type="domain" description="Methyl-accepting transducer" evidence="11">
    <location>
        <begin position="373"/>
        <end position="609"/>
    </location>
</feature>
<evidence type="ECO:0000256" key="7">
    <source>
        <dbReference type="ARBA" id="ARBA00023224"/>
    </source>
</evidence>
<keyword evidence="6 10" id="KW-0472">Membrane</keyword>
<keyword evidence="2" id="KW-1003">Cell membrane</keyword>
<dbReference type="Pfam" id="PF00672">
    <property type="entry name" value="HAMP"/>
    <property type="match status" value="1"/>
</dbReference>
<gene>
    <name evidence="13" type="ORF">SAMN02745221_00398</name>
</gene>
<dbReference type="SMART" id="SM00283">
    <property type="entry name" value="MA"/>
    <property type="match status" value="1"/>
</dbReference>
<dbReference type="PROSITE" id="PS50885">
    <property type="entry name" value="HAMP"/>
    <property type="match status" value="1"/>
</dbReference>
<evidence type="ECO:0000256" key="9">
    <source>
        <dbReference type="PROSITE-ProRule" id="PRU00284"/>
    </source>
</evidence>
<evidence type="ECO:0000313" key="14">
    <source>
        <dbReference type="Proteomes" id="UP000242329"/>
    </source>
</evidence>
<dbReference type="GO" id="GO:0006935">
    <property type="term" value="P:chemotaxis"/>
    <property type="evidence" value="ECO:0007669"/>
    <property type="project" value="UniProtKB-KW"/>
</dbReference>
<evidence type="ECO:0000256" key="1">
    <source>
        <dbReference type="ARBA" id="ARBA00004651"/>
    </source>
</evidence>
<evidence type="ECO:0000256" key="10">
    <source>
        <dbReference type="SAM" id="Phobius"/>
    </source>
</evidence>
<dbReference type="CDD" id="cd11386">
    <property type="entry name" value="MCP_signal"/>
    <property type="match status" value="1"/>
</dbReference>
<dbReference type="InterPro" id="IPR033479">
    <property type="entry name" value="dCache_1"/>
</dbReference>